<accession>A0A1W7D0G4</accession>
<dbReference type="Proteomes" id="UP000194218">
    <property type="component" value="Chromosome"/>
</dbReference>
<keyword evidence="1" id="KW-0489">Methyltransferase</keyword>
<dbReference type="Gene3D" id="3.40.50.150">
    <property type="entry name" value="Vaccinia Virus protein VP39"/>
    <property type="match status" value="1"/>
</dbReference>
<dbReference type="GO" id="GO:0032259">
    <property type="term" value="P:methylation"/>
    <property type="evidence" value="ECO:0007669"/>
    <property type="project" value="UniProtKB-KW"/>
</dbReference>
<dbReference type="OrthoDB" id="3779937at2"/>
<sequence>MSTPSATRAAAARGRYLADLAAGPGRFLMPRSPDCPWCGSQRLERRVRTRDWAQGKPGDFTLDRCGACGHVFQNPRLNEAGLAFYYRDFYDGLGAETTGRMFQGGGSVRRFRSSVAALTAHAAPRTWLDVGTAYGHFPAAARGLLPETEFDGLDMGEAVLDAERAGRVAHAFRGFLTELAPTELAGRYDVVSMFHYLEHTQDPRRELAAARSALRPGGHLLIEVPDPESLFGRLLGGYWLPWFQPQHLHFVPWSNMRTELSRTGFTVLDVRRGHAHVPADLVAACWFLLTRVLPREDTPWGERPPGRVARLVRGGGVLAAAPALVAAYGMDRLFAPLARRTAWANAYRVIARRED</sequence>
<dbReference type="Pfam" id="PF13489">
    <property type="entry name" value="Methyltransf_23"/>
    <property type="match status" value="1"/>
</dbReference>
<keyword evidence="1" id="KW-0808">Transferase</keyword>
<dbReference type="CDD" id="cd02440">
    <property type="entry name" value="AdoMet_MTases"/>
    <property type="match status" value="1"/>
</dbReference>
<dbReference type="InterPro" id="IPR029063">
    <property type="entry name" value="SAM-dependent_MTases_sf"/>
</dbReference>
<dbReference type="GO" id="GO:0008168">
    <property type="term" value="F:methyltransferase activity"/>
    <property type="evidence" value="ECO:0007669"/>
    <property type="project" value="UniProtKB-KW"/>
</dbReference>
<dbReference type="AlphaFoldDB" id="A0A1W7D0G4"/>
<reference evidence="1 2" key="1">
    <citation type="submission" date="2017-05" db="EMBL/GenBank/DDBJ databases">
        <title>Complete genome sequence of Streptomyces sp. SCSIO 03032 revealed the diverse biosynthetic pathways for its bioactive secondary metabolites.</title>
        <authorList>
            <person name="Ma L."/>
            <person name="Zhu Y."/>
            <person name="Zhang W."/>
            <person name="Zhang G."/>
            <person name="Tian X."/>
            <person name="Zhang S."/>
            <person name="Zhang C."/>
        </authorList>
    </citation>
    <scope>NUCLEOTIDE SEQUENCE [LARGE SCALE GENOMIC DNA]</scope>
    <source>
        <strain evidence="1 2">SCSIO 03032</strain>
    </source>
</reference>
<protein>
    <submittedName>
        <fullName evidence="1">Methyltransferase type 12</fullName>
    </submittedName>
</protein>
<proteinExistence type="predicted"/>
<evidence type="ECO:0000313" key="2">
    <source>
        <dbReference type="Proteomes" id="UP000194218"/>
    </source>
</evidence>
<evidence type="ECO:0000313" key="1">
    <source>
        <dbReference type="EMBL" id="ARQ70548.1"/>
    </source>
</evidence>
<organism evidence="1 2">
    <name type="scientific">Streptomyces marincola</name>
    <dbReference type="NCBI Taxonomy" id="2878388"/>
    <lineage>
        <taxon>Bacteria</taxon>
        <taxon>Bacillati</taxon>
        <taxon>Actinomycetota</taxon>
        <taxon>Actinomycetes</taxon>
        <taxon>Kitasatosporales</taxon>
        <taxon>Streptomycetaceae</taxon>
        <taxon>Streptomyces</taxon>
    </lineage>
</organism>
<dbReference type="KEGG" id="smao:CAG99_18390"/>
<dbReference type="EMBL" id="CP021121">
    <property type="protein sequence ID" value="ARQ70548.1"/>
    <property type="molecule type" value="Genomic_DNA"/>
</dbReference>
<dbReference type="RefSeq" id="WP_086160397.1">
    <property type="nucleotide sequence ID" value="NZ_CP021121.1"/>
</dbReference>
<dbReference type="SUPFAM" id="SSF53335">
    <property type="entry name" value="S-adenosyl-L-methionine-dependent methyltransferases"/>
    <property type="match status" value="1"/>
</dbReference>
<name>A0A1W7D0G4_9ACTN</name>
<keyword evidence="2" id="KW-1185">Reference proteome</keyword>
<gene>
    <name evidence="1" type="ORF">CAG99_18390</name>
</gene>